<sequence>MADERPGLHLRGVVLDTPDPVALAAFYARLLGWTYRSEAPEWVVLRNPEGGVGLHFQREERYVPPVWPAQPGDVAMMAHLDVEVDDLEAAVTWAQERGARVAEFQPQEHVRVCLDPDGHPFCLYVEE</sequence>
<dbReference type="Proteomes" id="UP000198504">
    <property type="component" value="Unassembled WGS sequence"/>
</dbReference>
<organism evidence="2 3">
    <name type="scientific">Microlunatus flavus</name>
    <dbReference type="NCBI Taxonomy" id="1036181"/>
    <lineage>
        <taxon>Bacteria</taxon>
        <taxon>Bacillati</taxon>
        <taxon>Actinomycetota</taxon>
        <taxon>Actinomycetes</taxon>
        <taxon>Propionibacteriales</taxon>
        <taxon>Propionibacteriaceae</taxon>
        <taxon>Microlunatus</taxon>
    </lineage>
</organism>
<evidence type="ECO:0000259" key="1">
    <source>
        <dbReference type="PROSITE" id="PS51819"/>
    </source>
</evidence>
<dbReference type="OrthoDB" id="1645442at2"/>
<evidence type="ECO:0000313" key="3">
    <source>
        <dbReference type="Proteomes" id="UP000198504"/>
    </source>
</evidence>
<name>A0A1H9MIH6_9ACTN</name>
<dbReference type="GO" id="GO:0051213">
    <property type="term" value="F:dioxygenase activity"/>
    <property type="evidence" value="ECO:0007669"/>
    <property type="project" value="UniProtKB-KW"/>
</dbReference>
<gene>
    <name evidence="2" type="ORF">SAMN05421756_110144</name>
</gene>
<dbReference type="CDD" id="cd06587">
    <property type="entry name" value="VOC"/>
    <property type="match status" value="1"/>
</dbReference>
<dbReference type="PANTHER" id="PTHR35908:SF1">
    <property type="entry name" value="CONSERVED PROTEIN"/>
    <property type="match status" value="1"/>
</dbReference>
<dbReference type="AlphaFoldDB" id="A0A1H9MIH6"/>
<keyword evidence="3" id="KW-1185">Reference proteome</keyword>
<dbReference type="InterPro" id="IPR029068">
    <property type="entry name" value="Glyas_Bleomycin-R_OHBP_Dase"/>
</dbReference>
<dbReference type="STRING" id="1036181.SAMN05421756_110144"/>
<evidence type="ECO:0000313" key="2">
    <source>
        <dbReference type="EMBL" id="SER23257.1"/>
    </source>
</evidence>
<feature type="domain" description="VOC" evidence="1">
    <location>
        <begin position="9"/>
        <end position="127"/>
    </location>
</feature>
<protein>
    <submittedName>
        <fullName evidence="2">Catechol 2,3-dioxygenase</fullName>
    </submittedName>
</protein>
<reference evidence="3" key="1">
    <citation type="submission" date="2016-10" db="EMBL/GenBank/DDBJ databases">
        <authorList>
            <person name="Varghese N."/>
            <person name="Submissions S."/>
        </authorList>
    </citation>
    <scope>NUCLEOTIDE SEQUENCE [LARGE SCALE GENOMIC DNA]</scope>
    <source>
        <strain evidence="3">CGMCC 4.6856</strain>
    </source>
</reference>
<dbReference type="InterPro" id="IPR037523">
    <property type="entry name" value="VOC_core"/>
</dbReference>
<dbReference type="SUPFAM" id="SSF54593">
    <property type="entry name" value="Glyoxalase/Bleomycin resistance protein/Dihydroxybiphenyl dioxygenase"/>
    <property type="match status" value="1"/>
</dbReference>
<dbReference type="PANTHER" id="PTHR35908">
    <property type="entry name" value="HYPOTHETICAL FUSION PROTEIN"/>
    <property type="match status" value="1"/>
</dbReference>
<dbReference type="Gene3D" id="3.10.180.10">
    <property type="entry name" value="2,3-Dihydroxybiphenyl 1,2-Dioxygenase, domain 1"/>
    <property type="match status" value="1"/>
</dbReference>
<dbReference type="Pfam" id="PF18029">
    <property type="entry name" value="Glyoxalase_6"/>
    <property type="match status" value="1"/>
</dbReference>
<dbReference type="EMBL" id="FOFA01000010">
    <property type="protein sequence ID" value="SER23257.1"/>
    <property type="molecule type" value="Genomic_DNA"/>
</dbReference>
<accession>A0A1H9MIH6</accession>
<keyword evidence="2" id="KW-0560">Oxidoreductase</keyword>
<proteinExistence type="predicted"/>
<dbReference type="PROSITE" id="PS51819">
    <property type="entry name" value="VOC"/>
    <property type="match status" value="1"/>
</dbReference>
<keyword evidence="2" id="KW-0223">Dioxygenase</keyword>
<dbReference type="RefSeq" id="WP_091185581.1">
    <property type="nucleotide sequence ID" value="NZ_FOFA01000010.1"/>
</dbReference>
<dbReference type="InterPro" id="IPR041581">
    <property type="entry name" value="Glyoxalase_6"/>
</dbReference>